<comment type="caution">
    <text evidence="1">The sequence shown here is derived from an EMBL/GenBank/DDBJ whole genome shotgun (WGS) entry which is preliminary data.</text>
</comment>
<proteinExistence type="predicted"/>
<dbReference type="EMBL" id="SRLO01000054">
    <property type="protein sequence ID" value="TNN80556.1"/>
    <property type="molecule type" value="Genomic_DNA"/>
</dbReference>
<keyword evidence="2" id="KW-1185">Reference proteome</keyword>
<accession>A0A4Z2IRW8</accession>
<evidence type="ECO:0000313" key="1">
    <source>
        <dbReference type="EMBL" id="TNN80556.1"/>
    </source>
</evidence>
<reference evidence="1 2" key="1">
    <citation type="submission" date="2019-03" db="EMBL/GenBank/DDBJ databases">
        <title>First draft genome of Liparis tanakae, snailfish: a comprehensive survey of snailfish specific genes.</title>
        <authorList>
            <person name="Kim W."/>
            <person name="Song I."/>
            <person name="Jeong J.-H."/>
            <person name="Kim D."/>
            <person name="Kim S."/>
            <person name="Ryu S."/>
            <person name="Song J.Y."/>
            <person name="Lee S.K."/>
        </authorList>
    </citation>
    <scope>NUCLEOTIDE SEQUENCE [LARGE SCALE GENOMIC DNA]</scope>
    <source>
        <tissue evidence="1">Muscle</tissue>
    </source>
</reference>
<dbReference type="AlphaFoldDB" id="A0A4Z2IRW8"/>
<protein>
    <submittedName>
        <fullName evidence="1">Uncharacterized protein</fullName>
    </submittedName>
</protein>
<name>A0A4Z2IRW8_9TELE</name>
<organism evidence="1 2">
    <name type="scientific">Liparis tanakae</name>
    <name type="common">Tanaka's snailfish</name>
    <dbReference type="NCBI Taxonomy" id="230148"/>
    <lineage>
        <taxon>Eukaryota</taxon>
        <taxon>Metazoa</taxon>
        <taxon>Chordata</taxon>
        <taxon>Craniata</taxon>
        <taxon>Vertebrata</taxon>
        <taxon>Euteleostomi</taxon>
        <taxon>Actinopterygii</taxon>
        <taxon>Neopterygii</taxon>
        <taxon>Teleostei</taxon>
        <taxon>Neoteleostei</taxon>
        <taxon>Acanthomorphata</taxon>
        <taxon>Eupercaria</taxon>
        <taxon>Perciformes</taxon>
        <taxon>Cottioidei</taxon>
        <taxon>Cottales</taxon>
        <taxon>Liparidae</taxon>
        <taxon>Liparis</taxon>
    </lineage>
</organism>
<gene>
    <name evidence="1" type="ORF">EYF80_009296</name>
</gene>
<sequence length="85" mass="9075">MSVVPVLLRLVDLPEERGAVGGEAMGGVAGEVWLFIVLEETLGVDTRVWPGEGAEDDVLVVQDEENKGVCVEAVVVQGLEAERED</sequence>
<evidence type="ECO:0000313" key="2">
    <source>
        <dbReference type="Proteomes" id="UP000314294"/>
    </source>
</evidence>
<dbReference type="Proteomes" id="UP000314294">
    <property type="component" value="Unassembled WGS sequence"/>
</dbReference>